<evidence type="ECO:0000259" key="1">
    <source>
        <dbReference type="Pfam" id="PF07287"/>
    </source>
</evidence>
<name>A0A931H8X6_9BURK</name>
<sequence>MNLHIGCGAGFSGDRWDAAVPVVKTLRAGGHPSVLIFETLAERTLALAQLNRRKDADSGWEPSLERFLTPVLRDCVEAAIPIVSNFGAANPAGAAKRIHALAAQLGVRVLKVAVVQGDDLIASLAPERLAELLPAALQGKPLVSANAYLGAVEIAQALQAGADVVVTGRVADPALALGPMLAHFKWGMDDWDRLACGTMAGHLLECGAQVTGGYFADPGFKDVPGLANVGYPIVEMASDGSFVITKAADTGGRVDRQTVTEQLLYELHDPAQYLTPDVIADIGDADIEQVGADRVRVTGVRGHPMPPTLKATLCYEGGWVAEGEISYAGPNATARARLAADVVRDRLRHLGHGAVPLRADLVGVTSVFADDGGRWWNDHDAPASEDVRLRLAAACASKDEADAVVREVLALYTCGPAGGGGVRIQATPRLASDSCFVPREWLQPAWSFL</sequence>
<dbReference type="AlphaFoldDB" id="A0A931H8X6"/>
<dbReference type="InterPro" id="IPR010839">
    <property type="entry name" value="AtuA_N"/>
</dbReference>
<dbReference type="Proteomes" id="UP000651050">
    <property type="component" value="Unassembled WGS sequence"/>
</dbReference>
<feature type="domain" description="Acyclic terpene utilisation N-terminal" evidence="1">
    <location>
        <begin position="4"/>
        <end position="445"/>
    </location>
</feature>
<reference evidence="2" key="1">
    <citation type="submission" date="2020-11" db="EMBL/GenBank/DDBJ databases">
        <title>Bacterial whole genome sequence for Caenimonas sp. DR4.4.</title>
        <authorList>
            <person name="Le V."/>
            <person name="Ko S.-R."/>
            <person name="Ahn C.-Y."/>
            <person name="Oh H.-M."/>
        </authorList>
    </citation>
    <scope>NUCLEOTIDE SEQUENCE</scope>
    <source>
        <strain evidence="2">DR4.4</strain>
    </source>
</reference>
<comment type="caution">
    <text evidence="2">The sequence shown here is derived from an EMBL/GenBank/DDBJ whole genome shotgun (WGS) entry which is preliminary data.</text>
</comment>
<dbReference type="PANTHER" id="PTHR47472:SF1">
    <property type="entry name" value="DUF1446-DOMAIN-CONTAINING PROTEIN"/>
    <property type="match status" value="1"/>
</dbReference>
<proteinExistence type="predicted"/>
<organism evidence="2 3">
    <name type="scientific">Caenimonas aquaedulcis</name>
    <dbReference type="NCBI Taxonomy" id="2793270"/>
    <lineage>
        <taxon>Bacteria</taxon>
        <taxon>Pseudomonadati</taxon>
        <taxon>Pseudomonadota</taxon>
        <taxon>Betaproteobacteria</taxon>
        <taxon>Burkholderiales</taxon>
        <taxon>Comamonadaceae</taxon>
        <taxon>Caenimonas</taxon>
    </lineage>
</organism>
<dbReference type="RefSeq" id="WP_196988296.1">
    <property type="nucleotide sequence ID" value="NZ_JADWYS010000001.1"/>
</dbReference>
<dbReference type="PANTHER" id="PTHR47472">
    <property type="entry name" value="PROPIONYL-COA CARBOXYLASE"/>
    <property type="match status" value="1"/>
</dbReference>
<evidence type="ECO:0000313" key="3">
    <source>
        <dbReference type="Proteomes" id="UP000651050"/>
    </source>
</evidence>
<gene>
    <name evidence="2" type="ORF">I5803_21200</name>
</gene>
<accession>A0A931H8X6</accession>
<dbReference type="EMBL" id="JADWYS010000001">
    <property type="protein sequence ID" value="MBG9390562.1"/>
    <property type="molecule type" value="Genomic_DNA"/>
</dbReference>
<evidence type="ECO:0000313" key="2">
    <source>
        <dbReference type="EMBL" id="MBG9390562.1"/>
    </source>
</evidence>
<dbReference type="Pfam" id="PF07287">
    <property type="entry name" value="AtuA"/>
    <property type="match status" value="1"/>
</dbReference>
<protein>
    <submittedName>
        <fullName evidence="2">DUF1446 domain-containing protein</fullName>
    </submittedName>
</protein>
<keyword evidence="3" id="KW-1185">Reference proteome</keyword>